<comment type="caution">
    <text evidence="6">The sequence shown here is derived from an EMBL/GenBank/DDBJ whole genome shotgun (WGS) entry which is preliminary data.</text>
</comment>
<sequence>MERTRAGRDSLARRWERFVATNGHPLDGLRPEVAGSWGRSLREGAHRRTEAPADDPSPEWRHSPLGRAVTALRDELHRVADDGQVIVAVTDQDTRIMWTASSVTMRRRAERLNFAPGGRWDEASIGTNALDLAWRTRGPATVWSAEHFNPNVQDWVCYAVPVPDPHTGEQLGVLDLSTTWDRDQSLGLPTARALGRLLASAVAATPREPQPPEAPLSVRLLGRPEVRIGERRIALTPRQAEIVALLALAPDGLTAGELHARVYGDATVSRATLKAEVSHLRRLLGRRIASRPYRLLGEVRCDVTELLDAVRRGDVRGAAARYTGALLPGTESPELAQWAEFVTVSVREGLLRRPDPDAALRWSEEHPEDTGVLLAALRTLPEHDPRAALLRARLAAADA</sequence>
<gene>
    <name evidence="6" type="ORF">GTS_35740</name>
</gene>
<dbReference type="GO" id="GO:0000160">
    <property type="term" value="P:phosphorelay signal transduction system"/>
    <property type="evidence" value="ECO:0007669"/>
    <property type="project" value="InterPro"/>
</dbReference>
<accession>A0A4D4J5W3</accession>
<protein>
    <submittedName>
        <fullName evidence="6">Transcriptional regulator</fullName>
    </submittedName>
</protein>
<evidence type="ECO:0000313" key="6">
    <source>
        <dbReference type="EMBL" id="GDY31941.1"/>
    </source>
</evidence>
<dbReference type="Gene3D" id="1.10.10.10">
    <property type="entry name" value="Winged helix-like DNA-binding domain superfamily/Winged helix DNA-binding domain"/>
    <property type="match status" value="1"/>
</dbReference>
<dbReference type="EMBL" id="BJFL01000019">
    <property type="protein sequence ID" value="GDY31941.1"/>
    <property type="molecule type" value="Genomic_DNA"/>
</dbReference>
<feature type="region of interest" description="Disordered" evidence="4">
    <location>
        <begin position="41"/>
        <end position="63"/>
    </location>
</feature>
<dbReference type="SUPFAM" id="SSF46894">
    <property type="entry name" value="C-terminal effector domain of the bipartite response regulators"/>
    <property type="match status" value="1"/>
</dbReference>
<name>A0A4D4J5W3_9PSEU</name>
<feature type="compositionally biased region" description="Basic and acidic residues" evidence="4">
    <location>
        <begin position="41"/>
        <end position="51"/>
    </location>
</feature>
<evidence type="ECO:0000256" key="1">
    <source>
        <dbReference type="ARBA" id="ARBA00023015"/>
    </source>
</evidence>
<proteinExistence type="predicted"/>
<dbReference type="InterPro" id="IPR001867">
    <property type="entry name" value="OmpR/PhoB-type_DNA-bd"/>
</dbReference>
<feature type="domain" description="OmpR/PhoB-type" evidence="5">
    <location>
        <begin position="230"/>
        <end position="295"/>
    </location>
</feature>
<dbReference type="Proteomes" id="UP000298860">
    <property type="component" value="Unassembled WGS sequence"/>
</dbReference>
<dbReference type="OrthoDB" id="3928741at2"/>
<evidence type="ECO:0000256" key="2">
    <source>
        <dbReference type="ARBA" id="ARBA00023125"/>
    </source>
</evidence>
<dbReference type="AlphaFoldDB" id="A0A4D4J5W3"/>
<dbReference type="InterPro" id="IPR016032">
    <property type="entry name" value="Sig_transdc_resp-reg_C-effctor"/>
</dbReference>
<keyword evidence="3" id="KW-0804">Transcription</keyword>
<dbReference type="GO" id="GO:0006355">
    <property type="term" value="P:regulation of DNA-templated transcription"/>
    <property type="evidence" value="ECO:0007669"/>
    <property type="project" value="InterPro"/>
</dbReference>
<reference evidence="7" key="1">
    <citation type="submission" date="2019-04" db="EMBL/GenBank/DDBJ databases">
        <title>Draft genome sequence of Pseudonocardiaceae bacterium SL3-2-4.</title>
        <authorList>
            <person name="Ningsih F."/>
            <person name="Yokota A."/>
            <person name="Sakai Y."/>
            <person name="Nanatani K."/>
            <person name="Yabe S."/>
            <person name="Oetari A."/>
            <person name="Sjamsuridzal W."/>
        </authorList>
    </citation>
    <scope>NUCLEOTIDE SEQUENCE [LARGE SCALE GENOMIC DNA]</scope>
    <source>
        <strain evidence="7">SL3-2-4</strain>
    </source>
</reference>
<keyword evidence="2" id="KW-0238">DNA-binding</keyword>
<evidence type="ECO:0000313" key="7">
    <source>
        <dbReference type="Proteomes" id="UP000298860"/>
    </source>
</evidence>
<dbReference type="RefSeq" id="WP_137814984.1">
    <property type="nucleotide sequence ID" value="NZ_BJFL01000019.1"/>
</dbReference>
<dbReference type="Gene3D" id="3.30.450.40">
    <property type="match status" value="1"/>
</dbReference>
<organism evidence="6 7">
    <name type="scientific">Gandjariella thermophila</name>
    <dbReference type="NCBI Taxonomy" id="1931992"/>
    <lineage>
        <taxon>Bacteria</taxon>
        <taxon>Bacillati</taxon>
        <taxon>Actinomycetota</taxon>
        <taxon>Actinomycetes</taxon>
        <taxon>Pseudonocardiales</taxon>
        <taxon>Pseudonocardiaceae</taxon>
        <taxon>Gandjariella</taxon>
    </lineage>
</organism>
<dbReference type="InterPro" id="IPR036388">
    <property type="entry name" value="WH-like_DNA-bd_sf"/>
</dbReference>
<dbReference type="SMART" id="SM00862">
    <property type="entry name" value="Trans_reg_C"/>
    <property type="match status" value="1"/>
</dbReference>
<dbReference type="GO" id="GO:0003677">
    <property type="term" value="F:DNA binding"/>
    <property type="evidence" value="ECO:0007669"/>
    <property type="project" value="UniProtKB-KW"/>
</dbReference>
<keyword evidence="7" id="KW-1185">Reference proteome</keyword>
<evidence type="ECO:0000259" key="5">
    <source>
        <dbReference type="SMART" id="SM00862"/>
    </source>
</evidence>
<evidence type="ECO:0000256" key="3">
    <source>
        <dbReference type="ARBA" id="ARBA00023163"/>
    </source>
</evidence>
<evidence type="ECO:0000256" key="4">
    <source>
        <dbReference type="SAM" id="MobiDB-lite"/>
    </source>
</evidence>
<keyword evidence="1" id="KW-0805">Transcription regulation</keyword>
<dbReference type="InterPro" id="IPR029016">
    <property type="entry name" value="GAF-like_dom_sf"/>
</dbReference>